<gene>
    <name evidence="1" type="ORF">T4D_1468</name>
</gene>
<dbReference type="Proteomes" id="UP000054995">
    <property type="component" value="Unassembled WGS sequence"/>
</dbReference>
<protein>
    <submittedName>
        <fullName evidence="1">Uncharacterized protein</fullName>
    </submittedName>
</protein>
<evidence type="ECO:0000313" key="1">
    <source>
        <dbReference type="EMBL" id="KRY92561.1"/>
    </source>
</evidence>
<dbReference type="AlphaFoldDB" id="A0A0V1G310"/>
<reference evidence="1 2" key="1">
    <citation type="submission" date="2015-01" db="EMBL/GenBank/DDBJ databases">
        <title>Evolution of Trichinella species and genotypes.</title>
        <authorList>
            <person name="Korhonen P.K."/>
            <person name="Edoardo P."/>
            <person name="Giuseppe L.R."/>
            <person name="Gasser R.B."/>
        </authorList>
    </citation>
    <scope>NUCLEOTIDE SEQUENCE [LARGE SCALE GENOMIC DNA]</scope>
    <source>
        <strain evidence="1">ISS470</strain>
    </source>
</reference>
<name>A0A0V1G310_TRIPS</name>
<dbReference type="EMBL" id="JYDT01000006">
    <property type="protein sequence ID" value="KRY92561.1"/>
    <property type="molecule type" value="Genomic_DNA"/>
</dbReference>
<evidence type="ECO:0000313" key="2">
    <source>
        <dbReference type="Proteomes" id="UP000054995"/>
    </source>
</evidence>
<comment type="caution">
    <text evidence="1">The sequence shown here is derived from an EMBL/GenBank/DDBJ whole genome shotgun (WGS) entry which is preliminary data.</text>
</comment>
<proteinExistence type="predicted"/>
<sequence length="60" mass="6625">MSLAKADSKLSQPPCPQLNFTACVVEMHKIIHSLITELSSFDSDYSGCDAIFTPTEYDNN</sequence>
<organism evidence="1 2">
    <name type="scientific">Trichinella pseudospiralis</name>
    <name type="common">Parasitic roundworm</name>
    <dbReference type="NCBI Taxonomy" id="6337"/>
    <lineage>
        <taxon>Eukaryota</taxon>
        <taxon>Metazoa</taxon>
        <taxon>Ecdysozoa</taxon>
        <taxon>Nematoda</taxon>
        <taxon>Enoplea</taxon>
        <taxon>Dorylaimia</taxon>
        <taxon>Trichinellida</taxon>
        <taxon>Trichinellidae</taxon>
        <taxon>Trichinella</taxon>
    </lineage>
</organism>
<keyword evidence="2" id="KW-1185">Reference proteome</keyword>
<accession>A0A0V1G310</accession>